<dbReference type="PANTHER" id="PTHR11709:SF511">
    <property type="entry name" value="LACCASE"/>
    <property type="match status" value="1"/>
</dbReference>
<evidence type="ECO:0000313" key="4">
    <source>
        <dbReference type="EMBL" id="PNH03775.1"/>
    </source>
</evidence>
<evidence type="ECO:0000256" key="1">
    <source>
        <dbReference type="ARBA" id="ARBA00010609"/>
    </source>
</evidence>
<comment type="similarity">
    <text evidence="1">Belongs to the multicopper oxidase family.</text>
</comment>
<feature type="domain" description="Plastocyanin-like" evidence="3">
    <location>
        <begin position="59"/>
        <end position="145"/>
    </location>
</feature>
<keyword evidence="5" id="KW-1185">Reference proteome</keyword>
<organism evidence="4 5">
    <name type="scientific">Tetrabaena socialis</name>
    <dbReference type="NCBI Taxonomy" id="47790"/>
    <lineage>
        <taxon>Eukaryota</taxon>
        <taxon>Viridiplantae</taxon>
        <taxon>Chlorophyta</taxon>
        <taxon>core chlorophytes</taxon>
        <taxon>Chlorophyceae</taxon>
        <taxon>CS clade</taxon>
        <taxon>Chlamydomonadales</taxon>
        <taxon>Tetrabaenaceae</taxon>
        <taxon>Tetrabaena</taxon>
    </lineage>
</organism>
<dbReference type="Gene3D" id="2.60.40.420">
    <property type="entry name" value="Cupredoxins - blue copper proteins"/>
    <property type="match status" value="1"/>
</dbReference>
<dbReference type="GO" id="GO:0005507">
    <property type="term" value="F:copper ion binding"/>
    <property type="evidence" value="ECO:0007669"/>
    <property type="project" value="InterPro"/>
</dbReference>
<dbReference type="Pfam" id="PF07732">
    <property type="entry name" value="Cu-oxidase_3"/>
    <property type="match status" value="1"/>
</dbReference>
<reference evidence="4 5" key="1">
    <citation type="journal article" date="2017" name="Mol. Biol. Evol.">
        <title>The 4-celled Tetrabaena socialis nuclear genome reveals the essential components for genetic control of cell number at the origin of multicellularity in the volvocine lineage.</title>
        <authorList>
            <person name="Featherston J."/>
            <person name="Arakaki Y."/>
            <person name="Hanschen E.R."/>
            <person name="Ferris P.J."/>
            <person name="Michod R.E."/>
            <person name="Olson B.J.S.C."/>
            <person name="Nozaki H."/>
            <person name="Durand P.M."/>
        </authorList>
    </citation>
    <scope>NUCLEOTIDE SEQUENCE [LARGE SCALE GENOMIC DNA]</scope>
    <source>
        <strain evidence="4 5">NIES-571</strain>
    </source>
</reference>
<accession>A0A2J7ZU24</accession>
<dbReference type="AlphaFoldDB" id="A0A2J7ZU24"/>
<protein>
    <submittedName>
        <fullName evidence="4">Laccase-2</fullName>
    </submittedName>
</protein>
<name>A0A2J7ZU24_9CHLO</name>
<comment type="caution">
    <text evidence="4">The sequence shown here is derived from an EMBL/GenBank/DDBJ whole genome shotgun (WGS) entry which is preliminary data.</text>
</comment>
<dbReference type="PANTHER" id="PTHR11709">
    <property type="entry name" value="MULTI-COPPER OXIDASE"/>
    <property type="match status" value="1"/>
</dbReference>
<evidence type="ECO:0000313" key="5">
    <source>
        <dbReference type="Proteomes" id="UP000236333"/>
    </source>
</evidence>
<dbReference type="SUPFAM" id="SSF49503">
    <property type="entry name" value="Cupredoxins"/>
    <property type="match status" value="1"/>
</dbReference>
<keyword evidence="2" id="KW-0732">Signal</keyword>
<evidence type="ECO:0000259" key="3">
    <source>
        <dbReference type="Pfam" id="PF07732"/>
    </source>
</evidence>
<feature type="chain" id="PRO_5014372718" evidence="2">
    <location>
        <begin position="24"/>
        <end position="160"/>
    </location>
</feature>
<dbReference type="Proteomes" id="UP000236333">
    <property type="component" value="Unassembled WGS sequence"/>
</dbReference>
<evidence type="ECO:0000256" key="2">
    <source>
        <dbReference type="SAM" id="SignalP"/>
    </source>
</evidence>
<gene>
    <name evidence="4" type="ORF">TSOC_010151</name>
</gene>
<dbReference type="InterPro" id="IPR008972">
    <property type="entry name" value="Cupredoxin"/>
</dbReference>
<proteinExistence type="inferred from homology"/>
<feature type="signal peptide" evidence="2">
    <location>
        <begin position="1"/>
        <end position="23"/>
    </location>
</feature>
<dbReference type="OrthoDB" id="2121828at2759"/>
<dbReference type="InterPro" id="IPR011707">
    <property type="entry name" value="Cu-oxidase-like_N"/>
</dbReference>
<sequence length="160" mass="16818">MKAPGAHRRLALAVLSVLSFANAQPAPPGSALAPDSVVEKNGGVVVSYTLNVTLAWGAPSCFSRPIILISGVFQPAIEINQGDTLKVTLVNNVPASYPMVSDGISVHFHGLRMHGAAAWYDGVSYIALCPIIPGASYTYQFKVGRRTPTGVARSQAGRDD</sequence>
<dbReference type="GO" id="GO:0016491">
    <property type="term" value="F:oxidoreductase activity"/>
    <property type="evidence" value="ECO:0007669"/>
    <property type="project" value="TreeGrafter"/>
</dbReference>
<dbReference type="InterPro" id="IPR045087">
    <property type="entry name" value="Cu-oxidase_fam"/>
</dbReference>
<dbReference type="EMBL" id="PGGS01000464">
    <property type="protein sequence ID" value="PNH03775.1"/>
    <property type="molecule type" value="Genomic_DNA"/>
</dbReference>